<reference evidence="1" key="1">
    <citation type="submission" date="2020-02" db="EMBL/GenBank/DDBJ databases">
        <title>Genome sequencing of the panga catfish, Pangasius djambal.</title>
        <authorList>
            <person name="Wen M."/>
            <person name="Zahm M."/>
            <person name="Roques C."/>
            <person name="Cabau C."/>
            <person name="Klopp C."/>
            <person name="Donnadieu C."/>
            <person name="Jouanno E."/>
            <person name="Avarre J.-C."/>
            <person name="Campet M."/>
            <person name="Ha T."/>
            <person name="Dugue R."/>
            <person name="Lampietro C."/>
            <person name="Louis A."/>
            <person name="Herpin A."/>
            <person name="Echchiki A."/>
            <person name="Berthelot C."/>
            <person name="Parey E."/>
            <person name="Roest-Crollius H."/>
            <person name="Braasch I."/>
            <person name="Postlethwait J.H."/>
            <person name="Bobe J."/>
            <person name="Montfort J."/>
            <person name="Bouchez O."/>
            <person name="Begum T."/>
            <person name="Schartl M."/>
            <person name="Gustiano R."/>
            <person name="Guiguen Y."/>
        </authorList>
    </citation>
    <scope>NUCLEOTIDE SEQUENCE</scope>
    <source>
        <strain evidence="1">Pdj_M5554</strain>
    </source>
</reference>
<dbReference type="Proteomes" id="UP000830395">
    <property type="component" value="Chromosome 27"/>
</dbReference>
<comment type="caution">
    <text evidence="1">The sequence shown here is derived from an EMBL/GenBank/DDBJ whole genome shotgun (WGS) entry which is preliminary data.</text>
</comment>
<organism evidence="1 2">
    <name type="scientific">Pangasius djambal</name>
    <dbReference type="NCBI Taxonomy" id="1691987"/>
    <lineage>
        <taxon>Eukaryota</taxon>
        <taxon>Metazoa</taxon>
        <taxon>Chordata</taxon>
        <taxon>Craniata</taxon>
        <taxon>Vertebrata</taxon>
        <taxon>Euteleostomi</taxon>
        <taxon>Actinopterygii</taxon>
        <taxon>Neopterygii</taxon>
        <taxon>Teleostei</taxon>
        <taxon>Ostariophysi</taxon>
        <taxon>Siluriformes</taxon>
        <taxon>Pangasiidae</taxon>
        <taxon>Pangasius</taxon>
    </lineage>
</organism>
<keyword evidence="2" id="KW-1185">Reference proteome</keyword>
<evidence type="ECO:0000313" key="2">
    <source>
        <dbReference type="Proteomes" id="UP000830395"/>
    </source>
</evidence>
<name>A0ACC5ZMJ1_9TELE</name>
<dbReference type="EMBL" id="CM041001">
    <property type="protein sequence ID" value="MCJ8748336.1"/>
    <property type="molecule type" value="Genomic_DNA"/>
</dbReference>
<evidence type="ECO:0000313" key="1">
    <source>
        <dbReference type="EMBL" id="MCJ8748336.1"/>
    </source>
</evidence>
<protein>
    <submittedName>
        <fullName evidence="1">Uncharacterized protein</fullName>
    </submittedName>
</protein>
<accession>A0ACC5ZMJ1</accession>
<proteinExistence type="predicted"/>
<sequence length="389" mass="44066">MSPETPLRLCSELREETFGTAAFGVINMKRERFKPPEPDDPFCCCDCEEVDDVCERLLCTDWEKPSPLSRFLPFHVDLSVLPPMVLLPVLLRVAALHCMLGIVVLTALPVLVLWYYYVTHRKKTRTLFFLTLALFSLAYMYFLFITEILPRGNVDNRQVVTVTTGLIMTLVSLTRTKRGPGFIRADPTCPISHKGPAYCNGVSQSESPGGKKWCPVCRLVRPERAGHCRICGECVLRMDHHCVWINCCIGQANHKHFLLTLLLFLMTSLYGISMVLRSVCPRQSVFIAPLYCPGVYNQYSTALCFTCVWYSCIVTGALCYLLVLQLVNVSCNVTEREVHIALRNRTARSRFCGVVVETGTYTRGFVHNWMEFLTMNTHHGASHSHTHTV</sequence>
<gene>
    <name evidence="1" type="ORF">PDJAM_G00163810</name>
</gene>